<feature type="compositionally biased region" description="Low complexity" evidence="7">
    <location>
        <begin position="413"/>
        <end position="424"/>
    </location>
</feature>
<feature type="compositionally biased region" description="Basic and acidic residues" evidence="7">
    <location>
        <begin position="653"/>
        <end position="669"/>
    </location>
</feature>
<dbReference type="Proteomes" id="UP000085678">
    <property type="component" value="Unplaced"/>
</dbReference>
<evidence type="ECO:0000256" key="2">
    <source>
        <dbReference type="ARBA" id="ARBA00022737"/>
    </source>
</evidence>
<feature type="domain" description="C2H2-type" evidence="8">
    <location>
        <begin position="897"/>
        <end position="924"/>
    </location>
</feature>
<dbReference type="KEGG" id="lak:106178385"/>
<keyword evidence="4" id="KW-0862">Zinc</keyword>
<evidence type="ECO:0000256" key="7">
    <source>
        <dbReference type="SAM" id="MobiDB-lite"/>
    </source>
</evidence>
<dbReference type="GO" id="GO:0008270">
    <property type="term" value="F:zinc ion binding"/>
    <property type="evidence" value="ECO:0007669"/>
    <property type="project" value="UniProtKB-KW"/>
</dbReference>
<dbReference type="OrthoDB" id="3561125at2759"/>
<dbReference type="PANTHER" id="PTHR24403">
    <property type="entry name" value="ZINC FINGER PROTEIN"/>
    <property type="match status" value="1"/>
</dbReference>
<name>A0A1S3K2W7_LINAN</name>
<feature type="domain" description="C2H2-type" evidence="8">
    <location>
        <begin position="957"/>
        <end position="985"/>
    </location>
</feature>
<dbReference type="AlphaFoldDB" id="A0A1S3K2W7"/>
<feature type="domain" description="C2H2-type" evidence="8">
    <location>
        <begin position="929"/>
        <end position="956"/>
    </location>
</feature>
<dbReference type="InParanoid" id="A0A1S3K2W7"/>
<evidence type="ECO:0000256" key="6">
    <source>
        <dbReference type="SAM" id="Coils"/>
    </source>
</evidence>
<dbReference type="InterPro" id="IPR013087">
    <property type="entry name" value="Znf_C2H2_type"/>
</dbReference>
<proteinExistence type="predicted"/>
<dbReference type="PROSITE" id="PS50157">
    <property type="entry name" value="ZINC_FINGER_C2H2_2"/>
    <property type="match status" value="5"/>
</dbReference>
<reference evidence="10" key="1">
    <citation type="submission" date="2025-08" db="UniProtKB">
        <authorList>
            <consortium name="RefSeq"/>
        </authorList>
    </citation>
    <scope>IDENTIFICATION</scope>
    <source>
        <tissue evidence="10">Gonads</tissue>
    </source>
</reference>
<dbReference type="RefSeq" id="XP_013416985.1">
    <property type="nucleotide sequence ID" value="XM_013561531.1"/>
</dbReference>
<feature type="coiled-coil region" evidence="6">
    <location>
        <begin position="133"/>
        <end position="160"/>
    </location>
</feature>
<feature type="region of interest" description="Disordered" evidence="7">
    <location>
        <begin position="607"/>
        <end position="721"/>
    </location>
</feature>
<dbReference type="InterPro" id="IPR036236">
    <property type="entry name" value="Znf_C2H2_sf"/>
</dbReference>
<organism evidence="9 10">
    <name type="scientific">Lingula anatina</name>
    <name type="common">Brachiopod</name>
    <name type="synonym">Lingula unguis</name>
    <dbReference type="NCBI Taxonomy" id="7574"/>
    <lineage>
        <taxon>Eukaryota</taxon>
        <taxon>Metazoa</taxon>
        <taxon>Spiralia</taxon>
        <taxon>Lophotrochozoa</taxon>
        <taxon>Brachiopoda</taxon>
        <taxon>Linguliformea</taxon>
        <taxon>Lingulata</taxon>
        <taxon>Lingulida</taxon>
        <taxon>Linguloidea</taxon>
        <taxon>Lingulidae</taxon>
        <taxon>Lingula</taxon>
    </lineage>
</organism>
<dbReference type="Pfam" id="PF00096">
    <property type="entry name" value="zf-C2H2"/>
    <property type="match status" value="3"/>
</dbReference>
<dbReference type="Gene3D" id="3.30.160.60">
    <property type="entry name" value="Classic Zinc Finger"/>
    <property type="match status" value="4"/>
</dbReference>
<feature type="compositionally biased region" description="Low complexity" evidence="7">
    <location>
        <begin position="78"/>
        <end position="87"/>
    </location>
</feature>
<feature type="domain" description="C2H2-type" evidence="8">
    <location>
        <begin position="868"/>
        <end position="896"/>
    </location>
</feature>
<keyword evidence="9" id="KW-1185">Reference proteome</keyword>
<keyword evidence="6" id="KW-0175">Coiled coil</keyword>
<protein>
    <submittedName>
        <fullName evidence="10">Mediator of RNA polymerase II transcription subunit 26</fullName>
    </submittedName>
</protein>
<feature type="region of interest" description="Disordered" evidence="7">
    <location>
        <begin position="55"/>
        <end position="87"/>
    </location>
</feature>
<feature type="compositionally biased region" description="Basic and acidic residues" evidence="7">
    <location>
        <begin position="619"/>
        <end position="634"/>
    </location>
</feature>
<feature type="compositionally biased region" description="Low complexity" evidence="7">
    <location>
        <begin position="383"/>
        <end position="392"/>
    </location>
</feature>
<keyword evidence="3 5" id="KW-0863">Zinc-finger</keyword>
<evidence type="ECO:0000259" key="8">
    <source>
        <dbReference type="PROSITE" id="PS50157"/>
    </source>
</evidence>
<evidence type="ECO:0000313" key="10">
    <source>
        <dbReference type="RefSeq" id="XP_013416985.1"/>
    </source>
</evidence>
<feature type="domain" description="C2H2-type" evidence="8">
    <location>
        <begin position="986"/>
        <end position="1013"/>
    </location>
</feature>
<feature type="compositionally biased region" description="Acidic residues" evidence="7">
    <location>
        <begin position="670"/>
        <end position="686"/>
    </location>
</feature>
<evidence type="ECO:0000256" key="1">
    <source>
        <dbReference type="ARBA" id="ARBA00022723"/>
    </source>
</evidence>
<dbReference type="SUPFAM" id="SSF57667">
    <property type="entry name" value="beta-beta-alpha zinc fingers"/>
    <property type="match status" value="3"/>
</dbReference>
<evidence type="ECO:0000256" key="5">
    <source>
        <dbReference type="PROSITE-ProRule" id="PRU00042"/>
    </source>
</evidence>
<dbReference type="PROSITE" id="PS00028">
    <property type="entry name" value="ZINC_FINGER_C2H2_1"/>
    <property type="match status" value="4"/>
</dbReference>
<dbReference type="PANTHER" id="PTHR24403:SF67">
    <property type="entry name" value="FI01116P-RELATED"/>
    <property type="match status" value="1"/>
</dbReference>
<evidence type="ECO:0000313" key="9">
    <source>
        <dbReference type="Proteomes" id="UP000085678"/>
    </source>
</evidence>
<feature type="region of interest" description="Disordered" evidence="7">
    <location>
        <begin position="371"/>
        <end position="430"/>
    </location>
</feature>
<dbReference type="SMART" id="SM00355">
    <property type="entry name" value="ZnF_C2H2"/>
    <property type="match status" value="9"/>
</dbReference>
<accession>A0A1S3K2W7</accession>
<keyword evidence="1" id="KW-0479">Metal-binding</keyword>
<dbReference type="FunFam" id="3.30.160.60:FF:000446">
    <property type="entry name" value="Zinc finger protein"/>
    <property type="match status" value="1"/>
</dbReference>
<keyword evidence="2" id="KW-0677">Repeat</keyword>
<sequence>MEPHIQTNNLLAPTGSASPIQHTTELPGISSLTSGLKASDMNSGLKVNELDASSGIGQHSMQGDHISQHQSTTHVNIQQQQQQGEQQDQIVITPDMLQQLTTGTQQNQQQQVQHFQQLTTGAQQQQQQQQIQQHLQQSQLEQQQQQIQHLQQLTADAQQQSQQQYSAVNQMNMTTLAGTSELVQQPSITSQLDQVSILNTSCPVGSIQGMDQQMSTGQPSVETTSTLQSLPMSVVTSASPLAMGQSVMCYEQQGVTIYVPGRSLLGQSPPPAVTAVNPINQTGSGNSINTTSFYANSGGVVYNMGDTSQTGVNKGPESFLGGQHGSLTIGDITSAVEMGVASATESMEEQVLTLPNGQQIHVSVLPRDEVQKLSQRLSPPPKQELQSKQQQEQEVDQKSAPGTQKLQPPPNPNQQQKKSQQNLKEAPEVARQVSKKVAIDRDVKPSVSVQDELQNYGGQLVDFQDTFEHLWKLGSAKKETKIFESVTATISKQLQPLIPGSIDVHLKHLQETRDFQLDETDDKYTISTDLDSLVSIRRDLQRLVNGHDKGKNDRGVMCELLKPVTVTRSGRQVKPTTREDAIEFFDDFNSSDHDDSEDLVVKTPVRRRKTKTPLKITSAKKEPNPSVIIEHDGDMWEGDGTIDETKVIVSNSDIRDEDINQEGDVKPEDSSNDDDDEEGEEEEPDFSNDNTENKDPDDSCLSDAEEGTTQRRRSKRDAAKCEKNKEYEDTLPFKFWCKMCSFKTKRKAQFDKHMTCHKVYKKLYACTKCTFKTIRLSVLKKHEINTHSKECKSCPNAKCKYRTDNPVLLERHIKYKHKEHDEGKKKVNRFLCPTEDCGYSSHSIMQFKRHLSCHADIINGTDKIIMRYQCEKCAYSTKKKEHYLRHIKDVHTNQRPFLCDLCGTSFKRADALRQHRVIHMEKKSRIFRFKCSTCDKPFRSRAHLAEHMAMHTSIRSFLCEICGASFKTKSVQRKHVETIHKNPRAFECGQCPKRFNTKYALLRHQRTHDALNNQTQEVTQQVQQVIHSQATQLPPTVQSTQILIKPEDFHQTADGQTIVHITHEGTNTAVPVSVSNGTPVEVTLEGYEQNTFIPSNEATTALLYLTTNHFQTTLQ</sequence>
<dbReference type="InterPro" id="IPR050688">
    <property type="entry name" value="Zinc_finger/UBP_domain"/>
</dbReference>
<dbReference type="GO" id="GO:0010468">
    <property type="term" value="P:regulation of gene expression"/>
    <property type="evidence" value="ECO:0007669"/>
    <property type="project" value="TreeGrafter"/>
</dbReference>
<feature type="region of interest" description="Disordered" evidence="7">
    <location>
        <begin position="1"/>
        <end position="28"/>
    </location>
</feature>
<feature type="compositionally biased region" description="Polar residues" evidence="7">
    <location>
        <begin position="68"/>
        <end position="77"/>
    </location>
</feature>
<dbReference type="GeneID" id="106178385"/>
<dbReference type="GO" id="GO:0005634">
    <property type="term" value="C:nucleus"/>
    <property type="evidence" value="ECO:0007669"/>
    <property type="project" value="TreeGrafter"/>
</dbReference>
<evidence type="ECO:0000256" key="3">
    <source>
        <dbReference type="ARBA" id="ARBA00022771"/>
    </source>
</evidence>
<evidence type="ECO:0000256" key="4">
    <source>
        <dbReference type="ARBA" id="ARBA00022833"/>
    </source>
</evidence>
<gene>
    <name evidence="10" type="primary">LOC106178385</name>
</gene>